<accession>A0A0A9H4R1</accession>
<protein>
    <submittedName>
        <fullName evidence="1">Uncharacterized protein</fullName>
    </submittedName>
</protein>
<organism evidence="1">
    <name type="scientific">Arundo donax</name>
    <name type="common">Giant reed</name>
    <name type="synonym">Donax arundinaceus</name>
    <dbReference type="NCBI Taxonomy" id="35708"/>
    <lineage>
        <taxon>Eukaryota</taxon>
        <taxon>Viridiplantae</taxon>
        <taxon>Streptophyta</taxon>
        <taxon>Embryophyta</taxon>
        <taxon>Tracheophyta</taxon>
        <taxon>Spermatophyta</taxon>
        <taxon>Magnoliopsida</taxon>
        <taxon>Liliopsida</taxon>
        <taxon>Poales</taxon>
        <taxon>Poaceae</taxon>
        <taxon>PACMAD clade</taxon>
        <taxon>Arundinoideae</taxon>
        <taxon>Arundineae</taxon>
        <taxon>Arundo</taxon>
    </lineage>
</organism>
<name>A0A0A9H4R1_ARUDO</name>
<dbReference type="EMBL" id="GBRH01170018">
    <property type="protein sequence ID" value="JAE27878.1"/>
    <property type="molecule type" value="Transcribed_RNA"/>
</dbReference>
<reference evidence="1" key="1">
    <citation type="submission" date="2014-09" db="EMBL/GenBank/DDBJ databases">
        <authorList>
            <person name="Magalhaes I.L.F."/>
            <person name="Oliveira U."/>
            <person name="Santos F.R."/>
            <person name="Vidigal T.H.D.A."/>
            <person name="Brescovit A.D."/>
            <person name="Santos A.J."/>
        </authorList>
    </citation>
    <scope>NUCLEOTIDE SEQUENCE</scope>
    <source>
        <tissue evidence="1">Shoot tissue taken approximately 20 cm above the soil surface</tissue>
    </source>
</reference>
<reference evidence="1" key="2">
    <citation type="journal article" date="2015" name="Data Brief">
        <title>Shoot transcriptome of the giant reed, Arundo donax.</title>
        <authorList>
            <person name="Barrero R.A."/>
            <person name="Guerrero F.D."/>
            <person name="Moolhuijzen P."/>
            <person name="Goolsby J.A."/>
            <person name="Tidwell J."/>
            <person name="Bellgard S.E."/>
            <person name="Bellgard M.I."/>
        </authorList>
    </citation>
    <scope>NUCLEOTIDE SEQUENCE</scope>
    <source>
        <tissue evidence="1">Shoot tissue taken approximately 20 cm above the soil surface</tissue>
    </source>
</reference>
<proteinExistence type="predicted"/>
<evidence type="ECO:0000313" key="1">
    <source>
        <dbReference type="EMBL" id="JAE27878.1"/>
    </source>
</evidence>
<dbReference type="AlphaFoldDB" id="A0A0A9H4R1"/>
<sequence length="34" mass="4169">MWYVESFLETNCICQDTCWLMGWCMHMFLLLNCC</sequence>